<keyword evidence="3" id="KW-1185">Reference proteome</keyword>
<keyword evidence="1" id="KW-1133">Transmembrane helix</keyword>
<keyword evidence="1" id="KW-0812">Transmembrane</keyword>
<name>A0A9N9XM49_PHYSR</name>
<dbReference type="EMBL" id="OU900106">
    <property type="protein sequence ID" value="CAG9857235.1"/>
    <property type="molecule type" value="Genomic_DNA"/>
</dbReference>
<sequence>MVSIFGFDKLVLILILYLAGLVYTGIWLISLFVLLGRRYFLLSSPHEFLTDVLDVYSESERERSVYDDVYLPDKLIVKW</sequence>
<evidence type="ECO:0000313" key="2">
    <source>
        <dbReference type="EMBL" id="CAG9857235.1"/>
    </source>
</evidence>
<evidence type="ECO:0000256" key="1">
    <source>
        <dbReference type="SAM" id="Phobius"/>
    </source>
</evidence>
<feature type="transmembrane region" description="Helical" evidence="1">
    <location>
        <begin position="12"/>
        <end position="35"/>
    </location>
</feature>
<dbReference type="AlphaFoldDB" id="A0A9N9XM49"/>
<proteinExistence type="predicted"/>
<gene>
    <name evidence="2" type="ORF">PHYEVI_LOCUS3640</name>
</gene>
<keyword evidence="1" id="KW-0472">Membrane</keyword>
<protein>
    <submittedName>
        <fullName evidence="2">Uncharacterized protein</fullName>
    </submittedName>
</protein>
<organism evidence="2 3">
    <name type="scientific">Phyllotreta striolata</name>
    <name type="common">Striped flea beetle</name>
    <name type="synonym">Crioceris striolata</name>
    <dbReference type="NCBI Taxonomy" id="444603"/>
    <lineage>
        <taxon>Eukaryota</taxon>
        <taxon>Metazoa</taxon>
        <taxon>Ecdysozoa</taxon>
        <taxon>Arthropoda</taxon>
        <taxon>Hexapoda</taxon>
        <taxon>Insecta</taxon>
        <taxon>Pterygota</taxon>
        <taxon>Neoptera</taxon>
        <taxon>Endopterygota</taxon>
        <taxon>Coleoptera</taxon>
        <taxon>Polyphaga</taxon>
        <taxon>Cucujiformia</taxon>
        <taxon>Chrysomeloidea</taxon>
        <taxon>Chrysomelidae</taxon>
        <taxon>Galerucinae</taxon>
        <taxon>Alticini</taxon>
        <taxon>Phyllotreta</taxon>
    </lineage>
</organism>
<reference evidence="2" key="1">
    <citation type="submission" date="2022-01" db="EMBL/GenBank/DDBJ databases">
        <authorList>
            <person name="King R."/>
        </authorList>
    </citation>
    <scope>NUCLEOTIDE SEQUENCE</scope>
</reference>
<dbReference type="Proteomes" id="UP001153712">
    <property type="component" value="Chromosome 13"/>
</dbReference>
<evidence type="ECO:0000313" key="3">
    <source>
        <dbReference type="Proteomes" id="UP001153712"/>
    </source>
</evidence>
<accession>A0A9N9XM49</accession>